<evidence type="ECO:0000256" key="8">
    <source>
        <dbReference type="ARBA" id="ARBA00037904"/>
    </source>
</evidence>
<keyword evidence="3" id="KW-0328">Glycosyltransferase</keyword>
<dbReference type="SUPFAM" id="SSF53448">
    <property type="entry name" value="Nucleotide-diphospho-sugar transferases"/>
    <property type="match status" value="1"/>
</dbReference>
<dbReference type="Gene3D" id="3.90.550.10">
    <property type="entry name" value="Spore Coat Polysaccharide Biosynthesis Protein SpsA, Chain A"/>
    <property type="match status" value="1"/>
</dbReference>
<feature type="transmembrane region" description="Helical" evidence="11">
    <location>
        <begin position="161"/>
        <end position="179"/>
    </location>
</feature>
<evidence type="ECO:0000256" key="3">
    <source>
        <dbReference type="ARBA" id="ARBA00022676"/>
    </source>
</evidence>
<evidence type="ECO:0000259" key="12">
    <source>
        <dbReference type="Pfam" id="PF00535"/>
    </source>
</evidence>
<name>A0A366DYR8_9BACI</name>
<dbReference type="CDD" id="cd06423">
    <property type="entry name" value="CESA_like"/>
    <property type="match status" value="1"/>
</dbReference>
<protein>
    <recommendedName>
        <fullName evidence="10">4,4'-diaponeurosporenoate glycosyltransferase</fullName>
    </recommendedName>
</protein>
<dbReference type="Pfam" id="PF00535">
    <property type="entry name" value="Glycos_transf_2"/>
    <property type="match status" value="1"/>
</dbReference>
<accession>A0A366DYR8</accession>
<dbReference type="GO" id="GO:0016757">
    <property type="term" value="F:glycosyltransferase activity"/>
    <property type="evidence" value="ECO:0007669"/>
    <property type="project" value="UniProtKB-KW"/>
</dbReference>
<feature type="domain" description="Glycosyltransferase 2-like" evidence="12">
    <location>
        <begin position="32"/>
        <end position="166"/>
    </location>
</feature>
<comment type="caution">
    <text evidence="13">The sequence shown here is derived from an EMBL/GenBank/DDBJ whole genome shotgun (WGS) entry which is preliminary data.</text>
</comment>
<dbReference type="GO" id="GO:0005886">
    <property type="term" value="C:plasma membrane"/>
    <property type="evidence" value="ECO:0007669"/>
    <property type="project" value="UniProtKB-SubCell"/>
</dbReference>
<sequence length="358" mass="40639">MFQLGFVCWNLFVFPRLSQQQVPNTQTPIRLSVLIPARDEEANIEACLSSVIQQTQQPYEIIVLNDHSTDNTKKLIRGLANKHQSIRLVEGKSLPKGWTGKSYACQQLADHASGDWFLFVDADARLEPKAIEQMNPILAKQGAGIVSGFPRQIVGSWLEKLVVPMMMFVILCHLPIYFVKNSKRAMFAAAHGAFITVHQTSYHVIGGHAAIRDSLLDDMSLMKRMKQYGFPATLAKIDRYVYMRMYHTWKDVWFGFQKNIYTGVNRQAIALLLVIAYYLMLYIVPIVLLFTGANPILVVISYAIAVLTKAIVDYSNGVTLVYSFFLPISVLFVILISFDSFLKSFKKQGYQWKGRSYS</sequence>
<evidence type="ECO:0000256" key="4">
    <source>
        <dbReference type="ARBA" id="ARBA00022679"/>
    </source>
</evidence>
<evidence type="ECO:0000256" key="6">
    <source>
        <dbReference type="ARBA" id="ARBA00023136"/>
    </source>
</evidence>
<dbReference type="STRING" id="200904.GCA_900168775_03425"/>
<reference evidence="13 14" key="1">
    <citation type="submission" date="2018-06" db="EMBL/GenBank/DDBJ databases">
        <title>Genomic Encyclopedia of Type Strains, Phase IV (KMG-IV): sequencing the most valuable type-strain genomes for metagenomic binning, comparative biology and taxonomic classification.</title>
        <authorList>
            <person name="Goeker M."/>
        </authorList>
    </citation>
    <scope>NUCLEOTIDE SEQUENCE [LARGE SCALE GENOMIC DNA]</scope>
    <source>
        <strain evidence="13 14">DSM 15140</strain>
    </source>
</reference>
<dbReference type="PANTHER" id="PTHR43646:SF2">
    <property type="entry name" value="GLYCOSYLTRANSFERASE 2-LIKE DOMAIN-CONTAINING PROTEIN"/>
    <property type="match status" value="1"/>
</dbReference>
<evidence type="ECO:0000256" key="2">
    <source>
        <dbReference type="ARBA" id="ARBA00022475"/>
    </source>
</evidence>
<evidence type="ECO:0000256" key="7">
    <source>
        <dbReference type="ARBA" id="ARBA00037281"/>
    </source>
</evidence>
<comment type="similarity">
    <text evidence="9">Belongs to the glycosyltransferase 2 family. CrtQ subfamily.</text>
</comment>
<keyword evidence="11" id="KW-1133">Transmembrane helix</keyword>
<dbReference type="Proteomes" id="UP000252254">
    <property type="component" value="Unassembled WGS sequence"/>
</dbReference>
<dbReference type="InterPro" id="IPR029044">
    <property type="entry name" value="Nucleotide-diphossugar_trans"/>
</dbReference>
<organism evidence="13 14">
    <name type="scientific">Paraliobacillus ryukyuensis</name>
    <dbReference type="NCBI Taxonomy" id="200904"/>
    <lineage>
        <taxon>Bacteria</taxon>
        <taxon>Bacillati</taxon>
        <taxon>Bacillota</taxon>
        <taxon>Bacilli</taxon>
        <taxon>Bacillales</taxon>
        <taxon>Bacillaceae</taxon>
        <taxon>Paraliobacillus</taxon>
    </lineage>
</organism>
<feature type="transmembrane region" description="Helical" evidence="11">
    <location>
        <begin position="296"/>
        <end position="312"/>
    </location>
</feature>
<dbReference type="EMBL" id="QNRI01000009">
    <property type="protein sequence ID" value="RBO95197.1"/>
    <property type="molecule type" value="Genomic_DNA"/>
</dbReference>
<evidence type="ECO:0000256" key="11">
    <source>
        <dbReference type="SAM" id="Phobius"/>
    </source>
</evidence>
<feature type="transmembrane region" description="Helical" evidence="11">
    <location>
        <begin position="268"/>
        <end position="290"/>
    </location>
</feature>
<keyword evidence="5" id="KW-0125">Carotenoid biosynthesis</keyword>
<dbReference type="AlphaFoldDB" id="A0A366DYR8"/>
<keyword evidence="2" id="KW-1003">Cell membrane</keyword>
<comment type="pathway">
    <text evidence="8">Carotenoid biosynthesis; staphyloxanthin biosynthesis; staphyloxanthin from farnesyl diphosphate: step 4/5.</text>
</comment>
<evidence type="ECO:0000313" key="13">
    <source>
        <dbReference type="EMBL" id="RBO95197.1"/>
    </source>
</evidence>
<dbReference type="GO" id="GO:0016117">
    <property type="term" value="P:carotenoid biosynthetic process"/>
    <property type="evidence" value="ECO:0007669"/>
    <property type="project" value="UniProtKB-KW"/>
</dbReference>
<evidence type="ECO:0000256" key="10">
    <source>
        <dbReference type="ARBA" id="ARBA00040345"/>
    </source>
</evidence>
<keyword evidence="6 11" id="KW-0472">Membrane</keyword>
<evidence type="ECO:0000313" key="14">
    <source>
        <dbReference type="Proteomes" id="UP000252254"/>
    </source>
</evidence>
<evidence type="ECO:0000256" key="9">
    <source>
        <dbReference type="ARBA" id="ARBA00038120"/>
    </source>
</evidence>
<gene>
    <name evidence="13" type="ORF">DES48_10934</name>
</gene>
<evidence type="ECO:0000256" key="5">
    <source>
        <dbReference type="ARBA" id="ARBA00022746"/>
    </source>
</evidence>
<dbReference type="PANTHER" id="PTHR43646">
    <property type="entry name" value="GLYCOSYLTRANSFERASE"/>
    <property type="match status" value="1"/>
</dbReference>
<keyword evidence="14" id="KW-1185">Reference proteome</keyword>
<proteinExistence type="inferred from homology"/>
<keyword evidence="4 13" id="KW-0808">Transferase</keyword>
<evidence type="ECO:0000256" key="1">
    <source>
        <dbReference type="ARBA" id="ARBA00004236"/>
    </source>
</evidence>
<dbReference type="InterPro" id="IPR001173">
    <property type="entry name" value="Glyco_trans_2-like"/>
</dbReference>
<comment type="function">
    <text evidence="7">Catalyzes the glycosylation of 4,4'-diaponeurosporenoate, i.e. the esterification of glucose at the C1'' position with the carboxyl group of 4,4'-diaponeurosporenic acid, to form glycosyl-4,4'-diaponeurosporenoate. This is a step in the biosynthesis of staphyloxanthin, an orange pigment present in most staphylococci strains.</text>
</comment>
<keyword evidence="11" id="KW-0812">Transmembrane</keyword>
<feature type="transmembrane region" description="Helical" evidence="11">
    <location>
        <begin position="319"/>
        <end position="338"/>
    </location>
</feature>
<comment type="subcellular location">
    <subcellularLocation>
        <location evidence="1">Cell membrane</location>
    </subcellularLocation>
</comment>